<protein>
    <submittedName>
        <fullName evidence="3">Os12g0121200 protein</fullName>
    </submittedName>
</protein>
<accession>A0A0P0Y6D9</accession>
<dbReference type="Gramene" id="Os12t0121200-01">
    <property type="protein sequence ID" value="Os12t0121200-01"/>
    <property type="gene ID" value="Os12g0121200"/>
</dbReference>
<dbReference type="SUPFAM" id="SSF56672">
    <property type="entry name" value="DNA/RNA polymerases"/>
    <property type="match status" value="1"/>
</dbReference>
<dbReference type="EMBL" id="AP014968">
    <property type="protein sequence ID" value="BAT15651.1"/>
    <property type="molecule type" value="Genomic_DNA"/>
</dbReference>
<reference evidence="4" key="1">
    <citation type="journal article" date="2005" name="Nature">
        <title>The map-based sequence of the rice genome.</title>
        <authorList>
            <consortium name="International rice genome sequencing project (IRGSP)"/>
            <person name="Matsumoto T."/>
            <person name="Wu J."/>
            <person name="Kanamori H."/>
            <person name="Katayose Y."/>
            <person name="Fujisawa M."/>
            <person name="Namiki N."/>
            <person name="Mizuno H."/>
            <person name="Yamamoto K."/>
            <person name="Antonio B.A."/>
            <person name="Baba T."/>
            <person name="Sakata K."/>
            <person name="Nagamura Y."/>
            <person name="Aoki H."/>
            <person name="Arikawa K."/>
            <person name="Arita K."/>
            <person name="Bito T."/>
            <person name="Chiden Y."/>
            <person name="Fujitsuka N."/>
            <person name="Fukunaka R."/>
            <person name="Hamada M."/>
            <person name="Harada C."/>
            <person name="Hayashi A."/>
            <person name="Hijishita S."/>
            <person name="Honda M."/>
            <person name="Hosokawa S."/>
            <person name="Ichikawa Y."/>
            <person name="Idonuma A."/>
            <person name="Iijima M."/>
            <person name="Ikeda M."/>
            <person name="Ikeno M."/>
            <person name="Ito K."/>
            <person name="Ito S."/>
            <person name="Ito T."/>
            <person name="Ito Y."/>
            <person name="Ito Y."/>
            <person name="Iwabuchi A."/>
            <person name="Kamiya K."/>
            <person name="Karasawa W."/>
            <person name="Kurita K."/>
            <person name="Katagiri S."/>
            <person name="Kikuta A."/>
            <person name="Kobayashi H."/>
            <person name="Kobayashi N."/>
            <person name="Machita K."/>
            <person name="Maehara T."/>
            <person name="Masukawa M."/>
            <person name="Mizubayashi T."/>
            <person name="Mukai Y."/>
            <person name="Nagasaki H."/>
            <person name="Nagata Y."/>
            <person name="Naito S."/>
            <person name="Nakashima M."/>
            <person name="Nakama Y."/>
            <person name="Nakamichi Y."/>
            <person name="Nakamura M."/>
            <person name="Meguro A."/>
            <person name="Negishi M."/>
            <person name="Ohta I."/>
            <person name="Ohta T."/>
            <person name="Okamoto M."/>
            <person name="Ono N."/>
            <person name="Saji S."/>
            <person name="Sakaguchi M."/>
            <person name="Sakai K."/>
            <person name="Shibata M."/>
            <person name="Shimokawa T."/>
            <person name="Song J."/>
            <person name="Takazaki Y."/>
            <person name="Terasawa K."/>
            <person name="Tsugane M."/>
            <person name="Tsuji K."/>
            <person name="Ueda S."/>
            <person name="Waki K."/>
            <person name="Yamagata H."/>
            <person name="Yamamoto M."/>
            <person name="Yamamoto S."/>
            <person name="Yamane H."/>
            <person name="Yoshiki S."/>
            <person name="Yoshihara R."/>
            <person name="Yukawa K."/>
            <person name="Zhong H."/>
            <person name="Yano M."/>
            <person name="Yuan Q."/>
            <person name="Ouyang S."/>
            <person name="Liu J."/>
            <person name="Jones K.M."/>
            <person name="Gansberger K."/>
            <person name="Moffat K."/>
            <person name="Hill J."/>
            <person name="Bera J."/>
            <person name="Fadrosh D."/>
            <person name="Jin S."/>
            <person name="Johri S."/>
            <person name="Kim M."/>
            <person name="Overton L."/>
            <person name="Reardon M."/>
            <person name="Tsitrin T."/>
            <person name="Vuong H."/>
            <person name="Weaver B."/>
            <person name="Ciecko A."/>
            <person name="Tallon L."/>
            <person name="Jackson J."/>
            <person name="Pai G."/>
            <person name="Aken S.V."/>
            <person name="Utterback T."/>
            <person name="Reidmuller S."/>
            <person name="Feldblyum T."/>
            <person name="Hsiao J."/>
            <person name="Zismann V."/>
            <person name="Iobst S."/>
            <person name="de Vazeille A.R."/>
            <person name="Buell C.R."/>
            <person name="Ying K."/>
            <person name="Li Y."/>
            <person name="Lu T."/>
            <person name="Huang Y."/>
            <person name="Zhao Q."/>
            <person name="Feng Q."/>
            <person name="Zhang L."/>
            <person name="Zhu J."/>
            <person name="Weng Q."/>
            <person name="Mu J."/>
            <person name="Lu Y."/>
            <person name="Fan D."/>
            <person name="Liu Y."/>
            <person name="Guan J."/>
            <person name="Zhang Y."/>
            <person name="Yu S."/>
            <person name="Liu X."/>
            <person name="Zhang Y."/>
            <person name="Hong G."/>
            <person name="Han B."/>
            <person name="Choisne N."/>
            <person name="Demange N."/>
            <person name="Orjeda G."/>
            <person name="Samain S."/>
            <person name="Cattolico L."/>
            <person name="Pelletier E."/>
            <person name="Couloux A."/>
            <person name="Segurens B."/>
            <person name="Wincker P."/>
            <person name="D'Hont A."/>
            <person name="Scarpelli C."/>
            <person name="Weissenbach J."/>
            <person name="Salanoubat M."/>
            <person name="Quetier F."/>
            <person name="Yu Y."/>
            <person name="Kim H.R."/>
            <person name="Rambo T."/>
            <person name="Currie J."/>
            <person name="Collura K."/>
            <person name="Luo M."/>
            <person name="Yang T."/>
            <person name="Ammiraju J.S.S."/>
            <person name="Engler F."/>
            <person name="Soderlund C."/>
            <person name="Wing R.A."/>
            <person name="Palmer L.E."/>
            <person name="de la Bastide M."/>
            <person name="Spiegel L."/>
            <person name="Nascimento L."/>
            <person name="Zutavern T."/>
            <person name="O'Shaughnessy A."/>
            <person name="Dike S."/>
            <person name="Dedhia N."/>
            <person name="Preston R."/>
            <person name="Balija V."/>
            <person name="McCombie W.R."/>
            <person name="Chow T."/>
            <person name="Chen H."/>
            <person name="Chung M."/>
            <person name="Chen C."/>
            <person name="Shaw J."/>
            <person name="Wu H."/>
            <person name="Hsiao K."/>
            <person name="Chao Y."/>
            <person name="Chu M."/>
            <person name="Cheng C."/>
            <person name="Hour A."/>
            <person name="Lee P."/>
            <person name="Lin S."/>
            <person name="Lin Y."/>
            <person name="Liou J."/>
            <person name="Liu S."/>
            <person name="Hsing Y."/>
            <person name="Raghuvanshi S."/>
            <person name="Mohanty A."/>
            <person name="Bharti A.K."/>
            <person name="Gaur A."/>
            <person name="Gupta V."/>
            <person name="Kumar D."/>
            <person name="Ravi V."/>
            <person name="Vij S."/>
            <person name="Kapur A."/>
            <person name="Khurana P."/>
            <person name="Khurana P."/>
            <person name="Khurana J.P."/>
            <person name="Tyagi A.K."/>
            <person name="Gaikwad K."/>
            <person name="Singh A."/>
            <person name="Dalal V."/>
            <person name="Srivastava S."/>
            <person name="Dixit A."/>
            <person name="Pal A.K."/>
            <person name="Ghazi I.A."/>
            <person name="Yadav M."/>
            <person name="Pandit A."/>
            <person name="Bhargava A."/>
            <person name="Sureshbabu K."/>
            <person name="Batra K."/>
            <person name="Sharma T.R."/>
            <person name="Mohapatra T."/>
            <person name="Singh N.K."/>
            <person name="Messing J."/>
            <person name="Nelson A.B."/>
            <person name="Fuks G."/>
            <person name="Kavchok S."/>
            <person name="Keizer G."/>
            <person name="Linton E."/>
            <person name="Llaca V."/>
            <person name="Song R."/>
            <person name="Tanyolac B."/>
            <person name="Young S."/>
            <person name="Ho-Il K."/>
            <person name="Hahn J.H."/>
            <person name="Sangsakoo G."/>
            <person name="Vanavichit A."/>
            <person name="de Mattos Luiz.A.T."/>
            <person name="Zimmer P.D."/>
            <person name="Malone G."/>
            <person name="Dellagostin O."/>
            <person name="de Oliveira A.C."/>
            <person name="Bevan M."/>
            <person name="Bancroft I."/>
            <person name="Minx P."/>
            <person name="Cordum H."/>
            <person name="Wilson R."/>
            <person name="Cheng Z."/>
            <person name="Jin W."/>
            <person name="Jiang J."/>
            <person name="Leong S.A."/>
            <person name="Iwama H."/>
            <person name="Gojobori T."/>
            <person name="Itoh T."/>
            <person name="Niimura Y."/>
            <person name="Fujii Y."/>
            <person name="Habara T."/>
            <person name="Sakai H."/>
            <person name="Sato Y."/>
            <person name="Wilson G."/>
            <person name="Kumar K."/>
            <person name="McCouch S."/>
            <person name="Juretic N."/>
            <person name="Hoen D."/>
            <person name="Wright S."/>
            <person name="Bruskiewich R."/>
            <person name="Bureau T."/>
            <person name="Miyao A."/>
            <person name="Hirochika H."/>
            <person name="Nishikawa T."/>
            <person name="Kadowaki K."/>
            <person name="Sugiura M."/>
            <person name="Burr B."/>
            <person name="Sasaki T."/>
        </authorList>
    </citation>
    <scope>NUCLEOTIDE SEQUENCE [LARGE SCALE GENOMIC DNA]</scope>
    <source>
        <strain evidence="4">cv. Nipponbare</strain>
    </source>
</reference>
<reference evidence="3 4" key="2">
    <citation type="journal article" date="2013" name="Plant Cell Physiol.">
        <title>Rice Annotation Project Database (RAP-DB): an integrative and interactive database for rice genomics.</title>
        <authorList>
            <person name="Sakai H."/>
            <person name="Lee S.S."/>
            <person name="Tanaka T."/>
            <person name="Numa H."/>
            <person name="Kim J."/>
            <person name="Kawahara Y."/>
            <person name="Wakimoto H."/>
            <person name="Yang C.C."/>
            <person name="Iwamoto M."/>
            <person name="Abe T."/>
            <person name="Yamada Y."/>
            <person name="Muto A."/>
            <person name="Inokuchi H."/>
            <person name="Ikemura T."/>
            <person name="Matsumoto T."/>
            <person name="Sasaki T."/>
            <person name="Itoh T."/>
        </authorList>
    </citation>
    <scope>NUCLEOTIDE SEQUENCE [LARGE SCALE GENOMIC DNA]</scope>
    <source>
        <strain evidence="4">cv. Nipponbare</strain>
    </source>
</reference>
<dbReference type="InterPro" id="IPR043502">
    <property type="entry name" value="DNA/RNA_pol_sf"/>
</dbReference>
<keyword evidence="1" id="KW-0511">Multifunctional enzyme</keyword>
<feature type="domain" description="Reverse transcriptase/retrotransposon-derived protein RNase H-like" evidence="2">
    <location>
        <begin position="34"/>
        <end position="100"/>
    </location>
</feature>
<name>A0A0P0Y6D9_ORYSJ</name>
<dbReference type="GO" id="GO:0003824">
    <property type="term" value="F:catalytic activity"/>
    <property type="evidence" value="ECO:0007669"/>
    <property type="project" value="UniProtKB-KW"/>
</dbReference>
<reference evidence="3 4" key="3">
    <citation type="journal article" date="2013" name="Rice">
        <title>Improvement of the Oryza sativa Nipponbare reference genome using next generation sequence and optical map data.</title>
        <authorList>
            <person name="Kawahara Y."/>
            <person name="de la Bastide M."/>
            <person name="Hamilton J.P."/>
            <person name="Kanamori H."/>
            <person name="McCombie W.R."/>
            <person name="Ouyang S."/>
            <person name="Schwartz D.C."/>
            <person name="Tanaka T."/>
            <person name="Wu J."/>
            <person name="Zhou S."/>
            <person name="Childs K.L."/>
            <person name="Davidson R.M."/>
            <person name="Lin H."/>
            <person name="Quesada-Ocampo L."/>
            <person name="Vaillancourt B."/>
            <person name="Sakai H."/>
            <person name="Lee S.S."/>
            <person name="Kim J."/>
            <person name="Numa H."/>
            <person name="Itoh T."/>
            <person name="Buell C.R."/>
            <person name="Matsumoto T."/>
        </authorList>
    </citation>
    <scope>NUCLEOTIDE SEQUENCE [LARGE SCALE GENOMIC DNA]</scope>
    <source>
        <strain evidence="4">cv. Nipponbare</strain>
    </source>
</reference>
<dbReference type="FunCoup" id="A0A0P0Y6D9">
    <property type="interactions" value="1"/>
</dbReference>
<dbReference type="PANTHER" id="PTHR37984:SF5">
    <property type="entry name" value="PROTEIN NYNRIN-LIKE"/>
    <property type="match status" value="1"/>
</dbReference>
<gene>
    <name evidence="3" type="ordered locus">Os12g0121200</name>
    <name evidence="3" type="ORF">OSNPB_120121200</name>
</gene>
<dbReference type="AlphaFoldDB" id="A0A0P0Y6D9"/>
<evidence type="ECO:0000313" key="3">
    <source>
        <dbReference type="EMBL" id="BAT15651.1"/>
    </source>
</evidence>
<keyword evidence="4" id="KW-1185">Reference proteome</keyword>
<dbReference type="PaxDb" id="39947-A0A0P0Y6D9"/>
<dbReference type="STRING" id="39947.A0A0P0Y6D9"/>
<dbReference type="OMA" id="CKRCRII"/>
<dbReference type="Proteomes" id="UP000059680">
    <property type="component" value="Chromosome 12"/>
</dbReference>
<organism evidence="3 4">
    <name type="scientific">Oryza sativa subsp. japonica</name>
    <name type="common">Rice</name>
    <dbReference type="NCBI Taxonomy" id="39947"/>
    <lineage>
        <taxon>Eukaryota</taxon>
        <taxon>Viridiplantae</taxon>
        <taxon>Streptophyta</taxon>
        <taxon>Embryophyta</taxon>
        <taxon>Tracheophyta</taxon>
        <taxon>Spermatophyta</taxon>
        <taxon>Magnoliopsida</taxon>
        <taxon>Liliopsida</taxon>
        <taxon>Poales</taxon>
        <taxon>Poaceae</taxon>
        <taxon>BOP clade</taxon>
        <taxon>Oryzoideae</taxon>
        <taxon>Oryzeae</taxon>
        <taxon>Oryzinae</taxon>
        <taxon>Oryza</taxon>
        <taxon>Oryza sativa</taxon>
    </lineage>
</organism>
<evidence type="ECO:0000256" key="1">
    <source>
        <dbReference type="ARBA" id="ARBA00023268"/>
    </source>
</evidence>
<dbReference type="eggNOG" id="KOG0017">
    <property type="taxonomic scope" value="Eukaryota"/>
</dbReference>
<dbReference type="InterPro" id="IPR050951">
    <property type="entry name" value="Retrovirus_Pol_polyprotein"/>
</dbReference>
<dbReference type="InterPro" id="IPR041577">
    <property type="entry name" value="RT_RNaseH_2"/>
</dbReference>
<dbReference type="PANTHER" id="PTHR37984">
    <property type="entry name" value="PROTEIN CBG26694"/>
    <property type="match status" value="1"/>
</dbReference>
<evidence type="ECO:0000259" key="2">
    <source>
        <dbReference type="Pfam" id="PF17919"/>
    </source>
</evidence>
<dbReference type="SMR" id="A0A0P0Y6D9"/>
<dbReference type="Pfam" id="PF17919">
    <property type="entry name" value="RT_RNaseH_2"/>
    <property type="match status" value="1"/>
</dbReference>
<evidence type="ECO:0000313" key="4">
    <source>
        <dbReference type="Proteomes" id="UP000059680"/>
    </source>
</evidence>
<sequence>MYARCCKRCRIIASTSSAPSVSSASPPSHTWGMSSPVLQLPDFNRDFIVECDASGTGLGAVLHQGGGPVAFFSTPIAPRHAKLAAYERELIGLVKAVRHW</sequence>
<dbReference type="InParanoid" id="A0A0P0Y6D9"/>
<proteinExistence type="predicted"/>